<dbReference type="SUPFAM" id="SSF53335">
    <property type="entry name" value="S-adenosyl-L-methionine-dependent methyltransferases"/>
    <property type="match status" value="1"/>
</dbReference>
<dbReference type="Gene3D" id="3.40.50.150">
    <property type="entry name" value="Vaccinia Virus protein VP39"/>
    <property type="match status" value="1"/>
</dbReference>
<dbReference type="Proteomes" id="UP000461730">
    <property type="component" value="Unassembled WGS sequence"/>
</dbReference>
<dbReference type="EMBL" id="WRXN01000016">
    <property type="protein sequence ID" value="MVT11811.1"/>
    <property type="molecule type" value="Genomic_DNA"/>
</dbReference>
<feature type="domain" description="Methyltransferase" evidence="3">
    <location>
        <begin position="57"/>
        <end position="148"/>
    </location>
</feature>
<keyword evidence="2 4" id="KW-0808">Transferase</keyword>
<evidence type="ECO:0000313" key="4">
    <source>
        <dbReference type="EMBL" id="MVT11811.1"/>
    </source>
</evidence>
<dbReference type="Gene3D" id="2.20.25.110">
    <property type="entry name" value="S-adenosyl-L-methionine-dependent methyltransferases"/>
    <property type="match status" value="1"/>
</dbReference>
<sequence>MEAYNEIAVEVQKHWFKDWFNSPYYDLLYSNRDSKEAVSFIDKLLEYLRPPADATMLDVACGTGRHARYLAEKGFTVTGIDLSIRSINIAKKLENPRLSFFQHDMRLPFRVNYFDLVFNFFTSFGYFETARENDNALRTLKNALRPGGRLVLDYLNSTYVGEHLVYEEVKEMGDVVFDIHREAEDGKFLKEINILDRSRMQRASYTESVCAFTKQDFEDMFARQGLQITDIFGDYHFNNYDEHHSPRLIIIATKP</sequence>
<dbReference type="GO" id="GO:0032259">
    <property type="term" value="P:methylation"/>
    <property type="evidence" value="ECO:0007669"/>
    <property type="project" value="UniProtKB-KW"/>
</dbReference>
<dbReference type="Pfam" id="PF13649">
    <property type="entry name" value="Methyltransf_25"/>
    <property type="match status" value="1"/>
</dbReference>
<dbReference type="InterPro" id="IPR041698">
    <property type="entry name" value="Methyltransf_25"/>
</dbReference>
<organism evidence="4 5">
    <name type="scientific">Chitinophaga tropicalis</name>
    <dbReference type="NCBI Taxonomy" id="2683588"/>
    <lineage>
        <taxon>Bacteria</taxon>
        <taxon>Pseudomonadati</taxon>
        <taxon>Bacteroidota</taxon>
        <taxon>Chitinophagia</taxon>
        <taxon>Chitinophagales</taxon>
        <taxon>Chitinophagaceae</taxon>
        <taxon>Chitinophaga</taxon>
    </lineage>
</organism>
<reference evidence="4 5" key="1">
    <citation type="submission" date="2019-12" db="EMBL/GenBank/DDBJ databases">
        <title>Chitinophaga sp. strain ysch24 (GDMCC 1.1355), whole genome shotgun sequence.</title>
        <authorList>
            <person name="Zhang X."/>
        </authorList>
    </citation>
    <scope>NUCLEOTIDE SEQUENCE [LARGE SCALE GENOMIC DNA]</scope>
    <source>
        <strain evidence="5">ysch24</strain>
    </source>
</reference>
<evidence type="ECO:0000256" key="1">
    <source>
        <dbReference type="ARBA" id="ARBA00022603"/>
    </source>
</evidence>
<proteinExistence type="predicted"/>
<keyword evidence="1 4" id="KW-0489">Methyltransferase</keyword>
<gene>
    <name evidence="4" type="ORF">GO493_26340</name>
</gene>
<accession>A0A7K1UBP3</accession>
<comment type="caution">
    <text evidence="4">The sequence shown here is derived from an EMBL/GenBank/DDBJ whole genome shotgun (WGS) entry which is preliminary data.</text>
</comment>
<dbReference type="GO" id="GO:0008168">
    <property type="term" value="F:methyltransferase activity"/>
    <property type="evidence" value="ECO:0007669"/>
    <property type="project" value="UniProtKB-KW"/>
</dbReference>
<evidence type="ECO:0000313" key="5">
    <source>
        <dbReference type="Proteomes" id="UP000461730"/>
    </source>
</evidence>
<dbReference type="AlphaFoldDB" id="A0A7K1UBP3"/>
<evidence type="ECO:0000259" key="3">
    <source>
        <dbReference type="Pfam" id="PF13649"/>
    </source>
</evidence>
<evidence type="ECO:0000256" key="2">
    <source>
        <dbReference type="ARBA" id="ARBA00022679"/>
    </source>
</evidence>
<protein>
    <submittedName>
        <fullName evidence="4">Methyltransferase domain-containing protein</fullName>
    </submittedName>
</protein>
<dbReference type="PANTHER" id="PTHR43861">
    <property type="entry name" value="TRANS-ACONITATE 2-METHYLTRANSFERASE-RELATED"/>
    <property type="match status" value="1"/>
</dbReference>
<dbReference type="PANTHER" id="PTHR43861:SF1">
    <property type="entry name" value="TRANS-ACONITATE 2-METHYLTRANSFERASE"/>
    <property type="match status" value="1"/>
</dbReference>
<dbReference type="InterPro" id="IPR029063">
    <property type="entry name" value="SAM-dependent_MTases_sf"/>
</dbReference>
<dbReference type="CDD" id="cd02440">
    <property type="entry name" value="AdoMet_MTases"/>
    <property type="match status" value="1"/>
</dbReference>
<name>A0A7K1UBP3_9BACT</name>
<keyword evidence="5" id="KW-1185">Reference proteome</keyword>